<comment type="caution">
    <text evidence="1">The sequence shown here is derived from an EMBL/GenBank/DDBJ whole genome shotgun (WGS) entry which is preliminary data.</text>
</comment>
<sequence length="445" mass="51066">MKHGKEVICFLCLYVIMCSSVALWREAILLDRSCRLIMKFLFGGRLIFGPDAKSLLFSLLLVIAPVVIFCIFVARHLRHEFSSYNAGYAILVVAVLFNIYVLILLFLTSARDPGIIPRNLHPPEEEFRYDSSVSIDIGGRQTPSLQFPRTKEVMVNGLPVRVKYCDTCMLYRPPRCSHCSICNNCVERFDHHCPWVGQCIGLRNYRYFFMFVSSATLLCIYVFSFSAYYIKVLMDDNHGTVWKAMKESPASVVLMAYCFISLWFVGGLTGFHLYLIGTNQTTYENFRYRADNRTNVYHRGCLNNFLEVFCTEVKPSRNNFRALVQEEEVQRPPPRVVTREPEQDLVGDPRSKVEDDLDIGEDLLKISQRRNIDEIDEDIRSRGSNGPYNNASEGDSVLGSDRRAPTVRSEERHSSWRRSGSWEIAPDVLANSNVTETRSYVTARQ</sequence>
<evidence type="ECO:0000313" key="1">
    <source>
        <dbReference type="EMBL" id="CAJ2666333.1"/>
    </source>
</evidence>
<gene>
    <name evidence="1" type="ORF">MILVUS5_LOCUS31141</name>
</gene>
<accession>A0ACB0LD89</accession>
<protein>
    <submittedName>
        <fullName evidence="1">Uncharacterized protein</fullName>
    </submittedName>
</protein>
<organism evidence="1 2">
    <name type="scientific">Trifolium pratense</name>
    <name type="common">Red clover</name>
    <dbReference type="NCBI Taxonomy" id="57577"/>
    <lineage>
        <taxon>Eukaryota</taxon>
        <taxon>Viridiplantae</taxon>
        <taxon>Streptophyta</taxon>
        <taxon>Embryophyta</taxon>
        <taxon>Tracheophyta</taxon>
        <taxon>Spermatophyta</taxon>
        <taxon>Magnoliopsida</taxon>
        <taxon>eudicotyledons</taxon>
        <taxon>Gunneridae</taxon>
        <taxon>Pentapetalae</taxon>
        <taxon>rosids</taxon>
        <taxon>fabids</taxon>
        <taxon>Fabales</taxon>
        <taxon>Fabaceae</taxon>
        <taxon>Papilionoideae</taxon>
        <taxon>50 kb inversion clade</taxon>
        <taxon>NPAAA clade</taxon>
        <taxon>Hologalegina</taxon>
        <taxon>IRL clade</taxon>
        <taxon>Trifolieae</taxon>
        <taxon>Trifolium</taxon>
    </lineage>
</organism>
<proteinExistence type="predicted"/>
<dbReference type="Proteomes" id="UP001177021">
    <property type="component" value="Unassembled WGS sequence"/>
</dbReference>
<name>A0ACB0LD89_TRIPR</name>
<evidence type="ECO:0000313" key="2">
    <source>
        <dbReference type="Proteomes" id="UP001177021"/>
    </source>
</evidence>
<keyword evidence="2" id="KW-1185">Reference proteome</keyword>
<reference evidence="1" key="1">
    <citation type="submission" date="2023-10" db="EMBL/GenBank/DDBJ databases">
        <authorList>
            <person name="Rodriguez Cubillos JULIANA M."/>
            <person name="De Vega J."/>
        </authorList>
    </citation>
    <scope>NUCLEOTIDE SEQUENCE</scope>
</reference>
<dbReference type="EMBL" id="CASHSV030000513">
    <property type="protein sequence ID" value="CAJ2666333.1"/>
    <property type="molecule type" value="Genomic_DNA"/>
</dbReference>